<keyword evidence="3" id="KW-1185">Reference proteome</keyword>
<feature type="region of interest" description="Disordered" evidence="1">
    <location>
        <begin position="57"/>
        <end position="105"/>
    </location>
</feature>
<dbReference type="Proteomes" id="UP001497482">
    <property type="component" value="Chromosome 3"/>
</dbReference>
<feature type="region of interest" description="Disordered" evidence="1">
    <location>
        <begin position="1"/>
        <end position="39"/>
    </location>
</feature>
<organism evidence="2 3">
    <name type="scientific">Knipowitschia caucasica</name>
    <name type="common">Caucasian dwarf goby</name>
    <name type="synonym">Pomatoschistus caucasicus</name>
    <dbReference type="NCBI Taxonomy" id="637954"/>
    <lineage>
        <taxon>Eukaryota</taxon>
        <taxon>Metazoa</taxon>
        <taxon>Chordata</taxon>
        <taxon>Craniata</taxon>
        <taxon>Vertebrata</taxon>
        <taxon>Euteleostomi</taxon>
        <taxon>Actinopterygii</taxon>
        <taxon>Neopterygii</taxon>
        <taxon>Teleostei</taxon>
        <taxon>Neoteleostei</taxon>
        <taxon>Acanthomorphata</taxon>
        <taxon>Gobiaria</taxon>
        <taxon>Gobiiformes</taxon>
        <taxon>Gobioidei</taxon>
        <taxon>Gobiidae</taxon>
        <taxon>Gobiinae</taxon>
        <taxon>Knipowitschia</taxon>
    </lineage>
</organism>
<reference evidence="2 3" key="1">
    <citation type="submission" date="2024-04" db="EMBL/GenBank/DDBJ databases">
        <authorList>
            <person name="Waldvogel A.-M."/>
            <person name="Schoenle A."/>
        </authorList>
    </citation>
    <scope>NUCLEOTIDE SEQUENCE [LARGE SCALE GENOMIC DNA]</scope>
</reference>
<evidence type="ECO:0000313" key="2">
    <source>
        <dbReference type="EMBL" id="CAL1600644.1"/>
    </source>
</evidence>
<evidence type="ECO:0000256" key="1">
    <source>
        <dbReference type="SAM" id="MobiDB-lite"/>
    </source>
</evidence>
<gene>
    <name evidence="2" type="ORF">KC01_LOCUS28730</name>
</gene>
<proteinExistence type="predicted"/>
<dbReference type="AlphaFoldDB" id="A0AAV2LF29"/>
<protein>
    <submittedName>
        <fullName evidence="2">Uncharacterized protein</fullName>
    </submittedName>
</protein>
<accession>A0AAV2LF29</accession>
<evidence type="ECO:0000313" key="3">
    <source>
        <dbReference type="Proteomes" id="UP001497482"/>
    </source>
</evidence>
<dbReference type="EMBL" id="OZ035825">
    <property type="protein sequence ID" value="CAL1600644.1"/>
    <property type="molecule type" value="Genomic_DNA"/>
</dbReference>
<name>A0AAV2LF29_KNICA</name>
<sequence length="159" mass="17342">MIEASVWGRSTAARSKRQRPPSKGGPCGTPGPSLRDLLPKVDPVGLQVQASETSFQRWTLWDSRSKPQRPPSKGGPCGTPGPSLRDLLPKVDSSGSPGPSLRDLLPKVDPVGLQVQASETSFQRWTPLGVQVQASETSFQRWILWDSRSKPQRPPSKSH</sequence>